<accession>A0ABY4GHS4</accession>
<keyword evidence="1" id="KW-1133">Transmembrane helix</keyword>
<organism evidence="2 3">
    <name type="scientific">Gracilibacillus salinarum</name>
    <dbReference type="NCBI Taxonomy" id="2932255"/>
    <lineage>
        <taxon>Bacteria</taxon>
        <taxon>Bacillati</taxon>
        <taxon>Bacillota</taxon>
        <taxon>Bacilli</taxon>
        <taxon>Bacillales</taxon>
        <taxon>Bacillaceae</taxon>
        <taxon>Gracilibacillus</taxon>
    </lineage>
</organism>
<feature type="transmembrane region" description="Helical" evidence="1">
    <location>
        <begin position="143"/>
        <end position="162"/>
    </location>
</feature>
<keyword evidence="1" id="KW-0812">Transmembrane</keyword>
<keyword evidence="1" id="KW-0472">Membrane</keyword>
<evidence type="ECO:0000313" key="3">
    <source>
        <dbReference type="Proteomes" id="UP000831537"/>
    </source>
</evidence>
<dbReference type="EMBL" id="CP095071">
    <property type="protein sequence ID" value="UOQ83540.1"/>
    <property type="molecule type" value="Genomic_DNA"/>
</dbReference>
<keyword evidence="3" id="KW-1185">Reference proteome</keyword>
<evidence type="ECO:0008006" key="4">
    <source>
        <dbReference type="Google" id="ProtNLM"/>
    </source>
</evidence>
<proteinExistence type="predicted"/>
<protein>
    <recommendedName>
        <fullName evidence="4">DUF2975 domain-containing protein</fullName>
    </recommendedName>
</protein>
<feature type="transmembrane region" description="Helical" evidence="1">
    <location>
        <begin position="96"/>
        <end position="116"/>
    </location>
</feature>
<reference evidence="2 3" key="1">
    <citation type="submission" date="2022-04" db="EMBL/GenBank/DDBJ databases">
        <title>Gracilibacillus sp. isolated from saltern.</title>
        <authorList>
            <person name="Won M."/>
            <person name="Lee C.-M."/>
            <person name="Woen H.-Y."/>
            <person name="Kwon S.-W."/>
        </authorList>
    </citation>
    <scope>NUCLEOTIDE SEQUENCE [LARGE SCALE GENOMIC DNA]</scope>
    <source>
        <strain evidence="2 3">SSPM10-3</strain>
    </source>
</reference>
<dbReference type="RefSeq" id="WP_244740510.1">
    <property type="nucleotide sequence ID" value="NZ_CP095071.1"/>
</dbReference>
<feature type="transmembrane region" description="Helical" evidence="1">
    <location>
        <begin position="12"/>
        <end position="36"/>
    </location>
</feature>
<sequence>MFQPKALFESGLKIIGVLTIIWSFTQITPVVFQFFSVYNQPDMMSNNNLSYYRFSLIFRVVYPIILFIIGMYLLKGGKAIVELAFREMYPKNEDKMGWLFFLFMKMAGLVLVIYALPKAFQLISNIMFTSSVNAIDTSEQTKFIVQNLVTTVINLVLGFYLLTSGKLFYKLGFSNTNDVE</sequence>
<name>A0ABY4GHS4_9BACI</name>
<evidence type="ECO:0000313" key="2">
    <source>
        <dbReference type="EMBL" id="UOQ83540.1"/>
    </source>
</evidence>
<feature type="transmembrane region" description="Helical" evidence="1">
    <location>
        <begin position="56"/>
        <end position="75"/>
    </location>
</feature>
<evidence type="ECO:0000256" key="1">
    <source>
        <dbReference type="SAM" id="Phobius"/>
    </source>
</evidence>
<dbReference type="Proteomes" id="UP000831537">
    <property type="component" value="Chromosome"/>
</dbReference>
<gene>
    <name evidence="2" type="ORF">MUN87_12305</name>
</gene>